<evidence type="ECO:0000313" key="3">
    <source>
        <dbReference type="Proteomes" id="UP001597097"/>
    </source>
</evidence>
<name>A0ABW4GC23_9ACTN</name>
<organism evidence="2 3">
    <name type="scientific">Nonomuraea guangzhouensis</name>
    <dbReference type="NCBI Taxonomy" id="1291555"/>
    <lineage>
        <taxon>Bacteria</taxon>
        <taxon>Bacillati</taxon>
        <taxon>Actinomycetota</taxon>
        <taxon>Actinomycetes</taxon>
        <taxon>Streptosporangiales</taxon>
        <taxon>Streptosporangiaceae</taxon>
        <taxon>Nonomuraea</taxon>
    </lineage>
</organism>
<dbReference type="EMBL" id="JBHUCM010000014">
    <property type="protein sequence ID" value="MFD1538912.1"/>
    <property type="molecule type" value="Genomic_DNA"/>
</dbReference>
<feature type="domain" description="AB hydrolase-1" evidence="1">
    <location>
        <begin position="31"/>
        <end position="271"/>
    </location>
</feature>
<comment type="caution">
    <text evidence="2">The sequence shown here is derived from an EMBL/GenBank/DDBJ whole genome shotgun (WGS) entry which is preliminary data.</text>
</comment>
<evidence type="ECO:0000259" key="1">
    <source>
        <dbReference type="Pfam" id="PF00561"/>
    </source>
</evidence>
<proteinExistence type="predicted"/>
<dbReference type="PANTHER" id="PTHR43194">
    <property type="entry name" value="HYDROLASE ALPHA/BETA FOLD FAMILY"/>
    <property type="match status" value="1"/>
</dbReference>
<keyword evidence="3" id="KW-1185">Reference proteome</keyword>
<dbReference type="InterPro" id="IPR000073">
    <property type="entry name" value="AB_hydrolase_1"/>
</dbReference>
<dbReference type="InterPro" id="IPR050228">
    <property type="entry name" value="Carboxylesterase_BioH"/>
</dbReference>
<dbReference type="PANTHER" id="PTHR43194:SF2">
    <property type="entry name" value="PEROXISOMAL MEMBRANE PROTEIN LPX1"/>
    <property type="match status" value="1"/>
</dbReference>
<accession>A0ABW4GC23</accession>
<reference evidence="3" key="1">
    <citation type="journal article" date="2019" name="Int. J. Syst. Evol. Microbiol.">
        <title>The Global Catalogue of Microorganisms (GCM) 10K type strain sequencing project: providing services to taxonomists for standard genome sequencing and annotation.</title>
        <authorList>
            <consortium name="The Broad Institute Genomics Platform"/>
            <consortium name="The Broad Institute Genome Sequencing Center for Infectious Disease"/>
            <person name="Wu L."/>
            <person name="Ma J."/>
        </authorList>
    </citation>
    <scope>NUCLEOTIDE SEQUENCE [LARGE SCALE GENOMIC DNA]</scope>
    <source>
        <strain evidence="3">CGMCC 1.15399</strain>
    </source>
</reference>
<dbReference type="Proteomes" id="UP001597097">
    <property type="component" value="Unassembled WGS sequence"/>
</dbReference>
<protein>
    <submittedName>
        <fullName evidence="2">Alpha/beta fold hydrolase</fullName>
    </submittedName>
</protein>
<evidence type="ECO:0000313" key="2">
    <source>
        <dbReference type="EMBL" id="MFD1538912.1"/>
    </source>
</evidence>
<keyword evidence="2" id="KW-0378">Hydrolase</keyword>
<dbReference type="GO" id="GO:0016787">
    <property type="term" value="F:hydrolase activity"/>
    <property type="evidence" value="ECO:0007669"/>
    <property type="project" value="UniProtKB-KW"/>
</dbReference>
<sequence>MPTKPTAGADRFTTLNGLRAHYVEWGEPDAPPIVLLHGLRSYARTWEAVAAALADRHRLIALDHRGRGDSAWDPAGEYVTDAYVSDLEQLVDALDLRRFTLVGHSMGGTNAIVYAARRPERVRLALIEDIGPGSSASGAGAERIRRELERTPRAFAGRDEARAYWRSVRPDVSQAALDSRVDNTVHAAADGTWVWKFDVEGIARARLDPEPGRSVDLWPHVEALRCPTLVLRGARSDFLPAETCAEMAARQPLITWEEIPEAGHYVHDDNPAGYLAVLLRFLDRHRGLL</sequence>
<gene>
    <name evidence="2" type="ORF">ACFSJ0_17785</name>
</gene>
<dbReference type="Pfam" id="PF00561">
    <property type="entry name" value="Abhydrolase_1"/>
    <property type="match status" value="1"/>
</dbReference>
<dbReference type="RefSeq" id="WP_219530784.1">
    <property type="nucleotide sequence ID" value="NZ_JAHKRM010000009.1"/>
</dbReference>